<organism evidence="2 3">
    <name type="scientific">Acropora cervicornis</name>
    <name type="common">Staghorn coral</name>
    <dbReference type="NCBI Taxonomy" id="6130"/>
    <lineage>
        <taxon>Eukaryota</taxon>
        <taxon>Metazoa</taxon>
        <taxon>Cnidaria</taxon>
        <taxon>Anthozoa</taxon>
        <taxon>Hexacorallia</taxon>
        <taxon>Scleractinia</taxon>
        <taxon>Astrocoeniina</taxon>
        <taxon>Acroporidae</taxon>
        <taxon>Acropora</taxon>
    </lineage>
</organism>
<feature type="transmembrane region" description="Helical" evidence="1">
    <location>
        <begin position="100"/>
        <end position="125"/>
    </location>
</feature>
<dbReference type="EMBL" id="JARQWQ010000034">
    <property type="protein sequence ID" value="KAK2560993.1"/>
    <property type="molecule type" value="Genomic_DNA"/>
</dbReference>
<reference evidence="2" key="2">
    <citation type="journal article" date="2023" name="Science">
        <title>Genomic signatures of disease resistance in endangered staghorn corals.</title>
        <authorList>
            <person name="Vollmer S.V."/>
            <person name="Selwyn J.D."/>
            <person name="Despard B.A."/>
            <person name="Roesel C.L."/>
        </authorList>
    </citation>
    <scope>NUCLEOTIDE SEQUENCE</scope>
    <source>
        <strain evidence="2">K2</strain>
    </source>
</reference>
<evidence type="ECO:0000313" key="2">
    <source>
        <dbReference type="EMBL" id="KAK2560993.1"/>
    </source>
</evidence>
<sequence length="248" mass="27221">MAPIQSNSLLPFGPLRYVLIVNLTIKYRRPNHGVGCQSKDPMLHMICKLENCWNFITLSALDTLDILGFVQLPLGHCLKAGENRHIRNIVLNTFSFSAKFLYLVALSGLNYVCLSQMSMLIILVYSARSFLSLIHCIPLSSSPVPVEGELTILKGTACFAIPPASRVLFLTVCFAIDLTSTKGDTLCFPIPTFSETVGEDHKNNAPASGLNKFGNILCPIALTAILMFGNLSEYINGFTELGNKMDMN</sequence>
<dbReference type="AlphaFoldDB" id="A0AAD9QGR3"/>
<evidence type="ECO:0000313" key="3">
    <source>
        <dbReference type="Proteomes" id="UP001249851"/>
    </source>
</evidence>
<keyword evidence="1" id="KW-0812">Transmembrane</keyword>
<gene>
    <name evidence="2" type="ORF">P5673_016119</name>
</gene>
<name>A0AAD9QGR3_ACRCE</name>
<dbReference type="Proteomes" id="UP001249851">
    <property type="component" value="Unassembled WGS sequence"/>
</dbReference>
<comment type="caution">
    <text evidence="2">The sequence shown here is derived from an EMBL/GenBank/DDBJ whole genome shotgun (WGS) entry which is preliminary data.</text>
</comment>
<evidence type="ECO:0000256" key="1">
    <source>
        <dbReference type="SAM" id="Phobius"/>
    </source>
</evidence>
<keyword evidence="1" id="KW-0472">Membrane</keyword>
<reference evidence="2" key="1">
    <citation type="journal article" date="2023" name="G3 (Bethesda)">
        <title>Whole genome assembly and annotation of the endangered Caribbean coral Acropora cervicornis.</title>
        <authorList>
            <person name="Selwyn J.D."/>
            <person name="Vollmer S.V."/>
        </authorList>
    </citation>
    <scope>NUCLEOTIDE SEQUENCE</scope>
    <source>
        <strain evidence="2">K2</strain>
    </source>
</reference>
<accession>A0AAD9QGR3</accession>
<keyword evidence="1" id="KW-1133">Transmembrane helix</keyword>
<proteinExistence type="predicted"/>
<protein>
    <submittedName>
        <fullName evidence="2">Uncharacterized protein</fullName>
    </submittedName>
</protein>
<keyword evidence="3" id="KW-1185">Reference proteome</keyword>